<reference evidence="1" key="1">
    <citation type="submission" date="2023-03" db="EMBL/GenBank/DDBJ databases">
        <title>MT1 and MT2 Draft Genomes of Novel Species.</title>
        <authorList>
            <person name="Venkateswaran K."/>
        </authorList>
    </citation>
    <scope>NUCLEOTIDE SEQUENCE</scope>
    <source>
        <strain evidence="1">F6_3S_P_2</strain>
    </source>
</reference>
<accession>A0ABT8JRG0</accession>
<comment type="caution">
    <text evidence="1">The sequence shown here is derived from an EMBL/GenBank/DDBJ whole genome shotgun (WGS) entry which is preliminary data.</text>
</comment>
<sequence length="310" mass="34689">MKKKKSNESFPFITWLLATIILFIAAVNTIPSFASSISDTPVLGHIVKAVDFGGETSSLELNSKANFIASSAKSDVTSVTGNPVKTFSFEYGLASGGTITDNVNVKTISVEKENGMEHIGIHFTQRGEEEEFQLLAPVYKIKYQESPYTMTFTIHGARAFDANEFINLKNSDLVEDAYWLVTHDDSAIRFTIVFKGPVIILGEEYANPAQLVVSVSAEEEPTATKLYTVRTTSHLFGGDIPYYEEYLFNEKGLRVLRESGILFSTWESEFYLEVGLYKNKEDAEEKASEINEKYGHDIHVFVEERDVPGR</sequence>
<dbReference type="EMBL" id="JAROCC010000006">
    <property type="protein sequence ID" value="MDN4607734.1"/>
    <property type="molecule type" value="Genomic_DNA"/>
</dbReference>
<gene>
    <name evidence="1" type="ORF">P5G49_09555</name>
</gene>
<protein>
    <recommendedName>
        <fullName evidence="3">SPOR domain-containing protein</fullName>
    </recommendedName>
</protein>
<keyword evidence="2" id="KW-1185">Reference proteome</keyword>
<evidence type="ECO:0000313" key="2">
    <source>
        <dbReference type="Proteomes" id="UP001175097"/>
    </source>
</evidence>
<evidence type="ECO:0008006" key="3">
    <source>
        <dbReference type="Google" id="ProtNLM"/>
    </source>
</evidence>
<evidence type="ECO:0000313" key="1">
    <source>
        <dbReference type="EMBL" id="MDN4607734.1"/>
    </source>
</evidence>
<dbReference type="RefSeq" id="WP_301243399.1">
    <property type="nucleotide sequence ID" value="NZ_JAROCC010000006.1"/>
</dbReference>
<proteinExistence type="predicted"/>
<dbReference type="Proteomes" id="UP001175097">
    <property type="component" value="Unassembled WGS sequence"/>
</dbReference>
<name>A0ABT8JRG0_9BACL</name>
<organism evidence="1 2">
    <name type="scientific">Sporosarcina highlanderae</name>
    <dbReference type="NCBI Taxonomy" id="3035916"/>
    <lineage>
        <taxon>Bacteria</taxon>
        <taxon>Bacillati</taxon>
        <taxon>Bacillota</taxon>
        <taxon>Bacilli</taxon>
        <taxon>Bacillales</taxon>
        <taxon>Caryophanaceae</taxon>
        <taxon>Sporosarcina</taxon>
    </lineage>
</organism>